<dbReference type="EMBL" id="JACSDY010000007">
    <property type="protein sequence ID" value="KAF7423356.1"/>
    <property type="molecule type" value="Genomic_DNA"/>
</dbReference>
<evidence type="ECO:0000313" key="2">
    <source>
        <dbReference type="Proteomes" id="UP000600918"/>
    </source>
</evidence>
<sequence>MYILKEVINNVSLSRTNQTSGVVVVVAVRRVEEEAVGLWLIRYSDKAQAQSRVVRIMRFVKRPPKGRDDLPELSSSRPCRNFLLMVLPTDGAL</sequence>
<organism evidence="1 2">
    <name type="scientific">Vespula pensylvanica</name>
    <name type="common">Western yellow jacket</name>
    <name type="synonym">Wasp</name>
    <dbReference type="NCBI Taxonomy" id="30213"/>
    <lineage>
        <taxon>Eukaryota</taxon>
        <taxon>Metazoa</taxon>
        <taxon>Ecdysozoa</taxon>
        <taxon>Arthropoda</taxon>
        <taxon>Hexapoda</taxon>
        <taxon>Insecta</taxon>
        <taxon>Pterygota</taxon>
        <taxon>Neoptera</taxon>
        <taxon>Endopterygota</taxon>
        <taxon>Hymenoptera</taxon>
        <taxon>Apocrita</taxon>
        <taxon>Aculeata</taxon>
        <taxon>Vespoidea</taxon>
        <taxon>Vespidae</taxon>
        <taxon>Vespinae</taxon>
        <taxon>Vespula</taxon>
    </lineage>
</organism>
<proteinExistence type="predicted"/>
<protein>
    <submittedName>
        <fullName evidence="1">Uncharacterized protein</fullName>
    </submittedName>
</protein>
<keyword evidence="2" id="KW-1185">Reference proteome</keyword>
<accession>A0A834P052</accession>
<reference evidence="1" key="1">
    <citation type="journal article" date="2020" name="G3 (Bethesda)">
        <title>High-Quality Assemblies for Three Invasive Social Wasps from the &lt;i&gt;Vespula&lt;/i&gt; Genus.</title>
        <authorList>
            <person name="Harrop T.W.R."/>
            <person name="Guhlin J."/>
            <person name="McLaughlin G.M."/>
            <person name="Permina E."/>
            <person name="Stockwell P."/>
            <person name="Gilligan J."/>
            <person name="Le Lec M.F."/>
            <person name="Gruber M.A.M."/>
            <person name="Quinn O."/>
            <person name="Lovegrove M."/>
            <person name="Duncan E.J."/>
            <person name="Remnant E.J."/>
            <person name="Van Eeckhoven J."/>
            <person name="Graham B."/>
            <person name="Knapp R.A."/>
            <person name="Langford K.W."/>
            <person name="Kronenberg Z."/>
            <person name="Press M.O."/>
            <person name="Eacker S.M."/>
            <person name="Wilson-Rankin E.E."/>
            <person name="Purcell J."/>
            <person name="Lester P.J."/>
            <person name="Dearden P.K."/>
        </authorList>
    </citation>
    <scope>NUCLEOTIDE SEQUENCE</scope>
    <source>
        <strain evidence="1">Volc-1</strain>
    </source>
</reference>
<gene>
    <name evidence="1" type="ORF">H0235_008639</name>
</gene>
<dbReference type="AlphaFoldDB" id="A0A834P052"/>
<evidence type="ECO:0000313" key="1">
    <source>
        <dbReference type="EMBL" id="KAF7423356.1"/>
    </source>
</evidence>
<name>A0A834P052_VESPE</name>
<dbReference type="Proteomes" id="UP000600918">
    <property type="component" value="Unassembled WGS sequence"/>
</dbReference>
<comment type="caution">
    <text evidence="1">The sequence shown here is derived from an EMBL/GenBank/DDBJ whole genome shotgun (WGS) entry which is preliminary data.</text>
</comment>